<dbReference type="InterPro" id="IPR058625">
    <property type="entry name" value="MdtA-like_BSH"/>
</dbReference>
<gene>
    <name evidence="4" type="ORF">EV695_0324</name>
</gene>
<dbReference type="SUPFAM" id="SSF111369">
    <property type="entry name" value="HlyD-like secretion proteins"/>
    <property type="match status" value="1"/>
</dbReference>
<comment type="caution">
    <text evidence="4">The sequence shown here is derived from an EMBL/GenBank/DDBJ whole genome shotgun (WGS) entry which is preliminary data.</text>
</comment>
<dbReference type="PANTHER" id="PTHR30469">
    <property type="entry name" value="MULTIDRUG RESISTANCE PROTEIN MDTA"/>
    <property type="match status" value="1"/>
</dbReference>
<dbReference type="GO" id="GO:1990281">
    <property type="term" value="C:efflux pump complex"/>
    <property type="evidence" value="ECO:0007669"/>
    <property type="project" value="TreeGrafter"/>
</dbReference>
<evidence type="ECO:0000313" key="4">
    <source>
        <dbReference type="EMBL" id="TCJ88470.1"/>
    </source>
</evidence>
<evidence type="ECO:0000259" key="3">
    <source>
        <dbReference type="Pfam" id="PF25917"/>
    </source>
</evidence>
<dbReference type="Pfam" id="PF25917">
    <property type="entry name" value="BSH_RND"/>
    <property type="match status" value="1"/>
</dbReference>
<dbReference type="Proteomes" id="UP000294887">
    <property type="component" value="Unassembled WGS sequence"/>
</dbReference>
<accession>A0A4R1F515</accession>
<dbReference type="Gene3D" id="2.40.50.100">
    <property type="match status" value="1"/>
</dbReference>
<sequence length="266" mass="29696">MNITLKCINNNLLIKLALTFFIVITSLGASAQQLSGRLEWVDKIEMRVLEDGFIEKMNIKIGQYVKKGSTLLVMDQRKAKAELLKAKAMIARSKVEMDDADDELKRAEELYDRGLIADEELKDAKIKVAAVQAESESANAALALAEVTLERNILRAPINGIIITKNNHEGGVIYKTQQREPLFTIAPSGKMLARILVSSQVLKRYKPGQKARVTVNGKHYNGFVYSQGVEAVRIEPKGAIYELDIIFNHNPQDLLRPSEIAKVTIH</sequence>
<dbReference type="NCBIfam" id="TIGR01730">
    <property type="entry name" value="RND_mfp"/>
    <property type="match status" value="1"/>
</dbReference>
<evidence type="ECO:0000256" key="1">
    <source>
        <dbReference type="ARBA" id="ARBA00009477"/>
    </source>
</evidence>
<feature type="domain" description="Multidrug resistance protein MdtA-like barrel-sandwich hybrid" evidence="3">
    <location>
        <begin position="51"/>
        <end position="180"/>
    </location>
</feature>
<keyword evidence="2" id="KW-0175">Coiled coil</keyword>
<dbReference type="InterPro" id="IPR006143">
    <property type="entry name" value="RND_pump_MFP"/>
</dbReference>
<dbReference type="Gene3D" id="1.10.287.470">
    <property type="entry name" value="Helix hairpin bin"/>
    <property type="match status" value="1"/>
</dbReference>
<organism evidence="4 5">
    <name type="scientific">Cocleimonas flava</name>
    <dbReference type="NCBI Taxonomy" id="634765"/>
    <lineage>
        <taxon>Bacteria</taxon>
        <taxon>Pseudomonadati</taxon>
        <taxon>Pseudomonadota</taxon>
        <taxon>Gammaproteobacteria</taxon>
        <taxon>Thiotrichales</taxon>
        <taxon>Thiotrichaceae</taxon>
        <taxon>Cocleimonas</taxon>
    </lineage>
</organism>
<name>A0A4R1F515_9GAMM</name>
<dbReference type="RefSeq" id="WP_131904165.1">
    <property type="nucleotide sequence ID" value="NZ_BAAAFU010000008.1"/>
</dbReference>
<protein>
    <submittedName>
        <fullName evidence="4">RND family efflux transporter MFP subunit</fullName>
    </submittedName>
</protein>
<dbReference type="GO" id="GO:0015562">
    <property type="term" value="F:efflux transmembrane transporter activity"/>
    <property type="evidence" value="ECO:0007669"/>
    <property type="project" value="TreeGrafter"/>
</dbReference>
<dbReference type="Gene3D" id="2.40.30.170">
    <property type="match status" value="1"/>
</dbReference>
<proteinExistence type="inferred from homology"/>
<dbReference type="OrthoDB" id="5765754at2"/>
<evidence type="ECO:0000313" key="5">
    <source>
        <dbReference type="Proteomes" id="UP000294887"/>
    </source>
</evidence>
<dbReference type="AlphaFoldDB" id="A0A4R1F515"/>
<keyword evidence="5" id="KW-1185">Reference proteome</keyword>
<reference evidence="4 5" key="1">
    <citation type="submission" date="2019-03" db="EMBL/GenBank/DDBJ databases">
        <title>Genomic Encyclopedia of Type Strains, Phase IV (KMG-IV): sequencing the most valuable type-strain genomes for metagenomic binning, comparative biology and taxonomic classification.</title>
        <authorList>
            <person name="Goeker M."/>
        </authorList>
    </citation>
    <scope>NUCLEOTIDE SEQUENCE [LARGE SCALE GENOMIC DNA]</scope>
    <source>
        <strain evidence="4 5">DSM 24830</strain>
    </source>
</reference>
<feature type="coiled-coil region" evidence="2">
    <location>
        <begin position="90"/>
        <end position="141"/>
    </location>
</feature>
<dbReference type="EMBL" id="SMFQ01000002">
    <property type="protein sequence ID" value="TCJ88470.1"/>
    <property type="molecule type" value="Genomic_DNA"/>
</dbReference>
<comment type="similarity">
    <text evidence="1">Belongs to the membrane fusion protein (MFP) (TC 8.A.1) family.</text>
</comment>
<evidence type="ECO:0000256" key="2">
    <source>
        <dbReference type="SAM" id="Coils"/>
    </source>
</evidence>